<sequence length="86" mass="9945">MRGSSKRSSRRSDFSEYSFSSSHLNDQIRYILPMNTPNRQFILRQNRFSRHFLALQSSGSNDRPIGVGVVALEDSFCFFFVGEDVF</sequence>
<gene>
    <name evidence="2" type="ORF">TL16_g08538</name>
</gene>
<organism evidence="2 3">
    <name type="scientific">Triparma laevis f. inornata</name>
    <dbReference type="NCBI Taxonomy" id="1714386"/>
    <lineage>
        <taxon>Eukaryota</taxon>
        <taxon>Sar</taxon>
        <taxon>Stramenopiles</taxon>
        <taxon>Ochrophyta</taxon>
        <taxon>Bolidophyceae</taxon>
        <taxon>Parmales</taxon>
        <taxon>Triparmaceae</taxon>
        <taxon>Triparma</taxon>
    </lineage>
</organism>
<proteinExistence type="predicted"/>
<dbReference type="AlphaFoldDB" id="A0A9W7EIP7"/>
<reference evidence="3" key="1">
    <citation type="journal article" date="2023" name="Commun. Biol.">
        <title>Genome analysis of Parmales, the sister group of diatoms, reveals the evolutionary specialization of diatoms from phago-mixotrophs to photoautotrophs.</title>
        <authorList>
            <person name="Ban H."/>
            <person name="Sato S."/>
            <person name="Yoshikawa S."/>
            <person name="Yamada K."/>
            <person name="Nakamura Y."/>
            <person name="Ichinomiya M."/>
            <person name="Sato N."/>
            <person name="Blanc-Mathieu R."/>
            <person name="Endo H."/>
            <person name="Kuwata A."/>
            <person name="Ogata H."/>
        </authorList>
    </citation>
    <scope>NUCLEOTIDE SEQUENCE [LARGE SCALE GENOMIC DNA]</scope>
</reference>
<evidence type="ECO:0000313" key="2">
    <source>
        <dbReference type="EMBL" id="GMH80418.1"/>
    </source>
</evidence>
<dbReference type="EMBL" id="BLQM01000282">
    <property type="protein sequence ID" value="GMH80418.1"/>
    <property type="molecule type" value="Genomic_DNA"/>
</dbReference>
<protein>
    <submittedName>
        <fullName evidence="2">Uncharacterized protein</fullName>
    </submittedName>
</protein>
<feature type="region of interest" description="Disordered" evidence="1">
    <location>
        <begin position="1"/>
        <end position="21"/>
    </location>
</feature>
<dbReference type="Proteomes" id="UP001162640">
    <property type="component" value="Unassembled WGS sequence"/>
</dbReference>
<name>A0A9W7EIP7_9STRA</name>
<comment type="caution">
    <text evidence="2">The sequence shown here is derived from an EMBL/GenBank/DDBJ whole genome shotgun (WGS) entry which is preliminary data.</text>
</comment>
<evidence type="ECO:0000256" key="1">
    <source>
        <dbReference type="SAM" id="MobiDB-lite"/>
    </source>
</evidence>
<accession>A0A9W7EIP7</accession>
<evidence type="ECO:0000313" key="3">
    <source>
        <dbReference type="Proteomes" id="UP001162640"/>
    </source>
</evidence>